<dbReference type="RefSeq" id="WP_106294609.1">
    <property type="nucleotide sequence ID" value="NZ_PVTH01000010.1"/>
</dbReference>
<keyword evidence="3" id="KW-1185">Reference proteome</keyword>
<dbReference type="InterPro" id="IPR014710">
    <property type="entry name" value="RmlC-like_jellyroll"/>
</dbReference>
<gene>
    <name evidence="2" type="ORF">B0I27_11035</name>
</gene>
<evidence type="ECO:0000313" key="3">
    <source>
        <dbReference type="Proteomes" id="UP000238034"/>
    </source>
</evidence>
<dbReference type="SUPFAM" id="SSF51182">
    <property type="entry name" value="RmlC-like cupins"/>
    <property type="match status" value="1"/>
</dbReference>
<dbReference type="Proteomes" id="UP000238034">
    <property type="component" value="Unassembled WGS sequence"/>
</dbReference>
<evidence type="ECO:0000313" key="2">
    <source>
        <dbReference type="EMBL" id="PRY49861.1"/>
    </source>
</evidence>
<protein>
    <submittedName>
        <fullName evidence="2">Cupin domain-containing protein</fullName>
    </submittedName>
</protein>
<dbReference type="EMBL" id="PVTH01000010">
    <property type="protein sequence ID" value="PRY49861.1"/>
    <property type="molecule type" value="Genomic_DNA"/>
</dbReference>
<dbReference type="OrthoDB" id="799474at2"/>
<dbReference type="Gene3D" id="2.60.120.10">
    <property type="entry name" value="Jelly Rolls"/>
    <property type="match status" value="1"/>
</dbReference>
<sequence>MEIIEVDSNDQYKVLSVSLHAGEGIPLHHATSDALLIGRKGTGKIIFADRQVTISQGDSLLIKADEPHRLDINEDFSSYLVLDLNGVIKFNRATH</sequence>
<dbReference type="Pfam" id="PF07883">
    <property type="entry name" value="Cupin_2"/>
    <property type="match status" value="1"/>
</dbReference>
<evidence type="ECO:0000259" key="1">
    <source>
        <dbReference type="Pfam" id="PF07883"/>
    </source>
</evidence>
<comment type="caution">
    <text evidence="2">The sequence shown here is derived from an EMBL/GenBank/DDBJ whole genome shotgun (WGS) entry which is preliminary data.</text>
</comment>
<accession>A0A2T0TW23</accession>
<name>A0A2T0TW23_9SPHI</name>
<organism evidence="2 3">
    <name type="scientific">Arcticibacter pallidicorallinus</name>
    <dbReference type="NCBI Taxonomy" id="1259464"/>
    <lineage>
        <taxon>Bacteria</taxon>
        <taxon>Pseudomonadati</taxon>
        <taxon>Bacteroidota</taxon>
        <taxon>Sphingobacteriia</taxon>
        <taxon>Sphingobacteriales</taxon>
        <taxon>Sphingobacteriaceae</taxon>
        <taxon>Arcticibacter</taxon>
    </lineage>
</organism>
<dbReference type="InterPro" id="IPR011051">
    <property type="entry name" value="RmlC_Cupin_sf"/>
</dbReference>
<reference evidence="2 3" key="1">
    <citation type="submission" date="2018-03" db="EMBL/GenBank/DDBJ databases">
        <title>Genomic Encyclopedia of Type Strains, Phase III (KMG-III): the genomes of soil and plant-associated and newly described type strains.</title>
        <authorList>
            <person name="Whitman W."/>
        </authorList>
    </citation>
    <scope>NUCLEOTIDE SEQUENCE [LARGE SCALE GENOMIC DNA]</scope>
    <source>
        <strain evidence="2 3">CGMCC 1.9313</strain>
    </source>
</reference>
<dbReference type="AlphaFoldDB" id="A0A2T0TW23"/>
<feature type="domain" description="Cupin type-2" evidence="1">
    <location>
        <begin position="17"/>
        <end position="74"/>
    </location>
</feature>
<dbReference type="InterPro" id="IPR013096">
    <property type="entry name" value="Cupin_2"/>
</dbReference>
<proteinExistence type="predicted"/>